<dbReference type="NCBIfam" id="NF004720">
    <property type="entry name" value="PRK06064.1"/>
    <property type="match status" value="1"/>
</dbReference>
<dbReference type="eggNOG" id="arCOG01278">
    <property type="taxonomic scope" value="Archaea"/>
</dbReference>
<proteinExistence type="predicted"/>
<dbReference type="KEGG" id="pfu:PF0973"/>
<reference evidence="4 5" key="1">
    <citation type="journal article" date="1999" name="Genetics">
        <title>Divergence of the hyperthermophilic archaea Pyrococcus furiosus and P. horikoshii inferred from complete genomic sequences.</title>
        <authorList>
            <person name="Maeder D.L."/>
            <person name="Weiss R.B."/>
            <person name="Dunn D.M."/>
            <person name="Cherry J.L."/>
            <person name="Gonzalez J.M."/>
            <person name="DiRuggiero J."/>
            <person name="Robb F.T."/>
        </authorList>
    </citation>
    <scope>NUCLEOTIDE SEQUENCE [LARGE SCALE GENOMIC DNA]</scope>
    <source>
        <strain evidence="5">ATCC 43587 / DSM 3638 / JCM 8422 / Vc1</strain>
    </source>
</reference>
<dbReference type="InterPro" id="IPR055140">
    <property type="entry name" value="Thiolase_C_2"/>
</dbReference>
<dbReference type="STRING" id="186497.PF0973"/>
<dbReference type="PANTHER" id="PTHR42870:SF6">
    <property type="entry name" value="ACETYL-COA C-ACYLTRANSFERASE"/>
    <property type="match status" value="1"/>
</dbReference>
<feature type="domain" description="Thiolase N-terminal" evidence="2">
    <location>
        <begin position="20"/>
        <end position="235"/>
    </location>
</feature>
<dbReference type="DNASU" id="1468838"/>
<dbReference type="Pfam" id="PF22691">
    <property type="entry name" value="Thiolase_C_1"/>
    <property type="match status" value="1"/>
</dbReference>
<accession>Q8U274</accession>
<name>Q8U274_PYRFU</name>
<dbReference type="InterPro" id="IPR016039">
    <property type="entry name" value="Thiolase-like"/>
</dbReference>
<sequence>MQRLEESTSCRGVGDMRKAIIVGVGMTPVGEHWRSSLRDLAVEAILNAMDDAGIDKVDSLYVGNMASGSFVEQENLGALIADWAGLGNIPAVKIEAACASGGAAVQEGAKAVLSGLEDVVLVVGVEKMTDAWPSDATRYLGYAADAEWELFHGASFVALNALIMRLYMNTYGYKEEDLALFAVNAHANGAKNPYAMFKKPITVETVMKSPYIADPLKLFDASPVCDGAAAVIITTPEKAKELGIPKDKWIEIAGMGRAIDTINLANREDFLTLKAATIAAERAYKMAGVKPEDVDFFEVHDAFTVMAALSLEALGVAKKGEGAKLAIEGQIAIDGDYPIQTMGGLKARGHPVGATGVYQVVEAVLQLRGEAPDGIQVPDAEVGLTQNIGGTGSNITVTVLRRV</sequence>
<dbReference type="GO" id="GO:0016747">
    <property type="term" value="F:acyltransferase activity, transferring groups other than amino-acyl groups"/>
    <property type="evidence" value="ECO:0007669"/>
    <property type="project" value="InterPro"/>
</dbReference>
<evidence type="ECO:0000256" key="1">
    <source>
        <dbReference type="ARBA" id="ARBA00023229"/>
    </source>
</evidence>
<dbReference type="HOGENOM" id="CLU_035425_4_0_2"/>
<dbReference type="EMBL" id="AE009950">
    <property type="protein sequence ID" value="AAL81097.1"/>
    <property type="molecule type" value="Genomic_DNA"/>
</dbReference>
<protein>
    <submittedName>
        <fullName evidence="4">Acetyl CoA synthase</fullName>
    </submittedName>
</protein>
<evidence type="ECO:0000259" key="2">
    <source>
        <dbReference type="Pfam" id="PF00108"/>
    </source>
</evidence>
<dbReference type="SUPFAM" id="SSF53901">
    <property type="entry name" value="Thiolase-like"/>
    <property type="match status" value="2"/>
</dbReference>
<keyword evidence="1" id="KW-0414">Isoprene biosynthesis</keyword>
<dbReference type="Pfam" id="PF00108">
    <property type="entry name" value="Thiolase_N"/>
    <property type="match status" value="1"/>
</dbReference>
<dbReference type="InterPro" id="IPR002155">
    <property type="entry name" value="Thiolase"/>
</dbReference>
<keyword evidence="5" id="KW-1185">Reference proteome</keyword>
<dbReference type="PaxDb" id="186497-PF0973"/>
<evidence type="ECO:0000313" key="4">
    <source>
        <dbReference type="EMBL" id="AAL81097.1"/>
    </source>
</evidence>
<feature type="domain" description="Thiolase C-terminal" evidence="3">
    <location>
        <begin position="256"/>
        <end position="402"/>
    </location>
</feature>
<dbReference type="GO" id="GO:0008299">
    <property type="term" value="P:isoprenoid biosynthetic process"/>
    <property type="evidence" value="ECO:0007669"/>
    <property type="project" value="UniProtKB-KW"/>
</dbReference>
<evidence type="ECO:0000313" key="5">
    <source>
        <dbReference type="Proteomes" id="UP000001013"/>
    </source>
</evidence>
<dbReference type="PANTHER" id="PTHR42870">
    <property type="entry name" value="ACETYL-COA C-ACETYLTRANSFERASE"/>
    <property type="match status" value="1"/>
</dbReference>
<dbReference type="InterPro" id="IPR020616">
    <property type="entry name" value="Thiolase_N"/>
</dbReference>
<organism evidence="4 5">
    <name type="scientific">Pyrococcus furiosus (strain ATCC 43587 / DSM 3638 / JCM 8422 / Vc1)</name>
    <dbReference type="NCBI Taxonomy" id="186497"/>
    <lineage>
        <taxon>Archaea</taxon>
        <taxon>Methanobacteriati</taxon>
        <taxon>Methanobacteriota</taxon>
        <taxon>Thermococci</taxon>
        <taxon>Thermococcales</taxon>
        <taxon>Thermococcaceae</taxon>
        <taxon>Pyrococcus</taxon>
    </lineage>
</organism>
<dbReference type="CDD" id="cd00829">
    <property type="entry name" value="SCP-x_thiolase"/>
    <property type="match status" value="1"/>
</dbReference>
<gene>
    <name evidence="4" type="ordered locus">PF0973</name>
</gene>
<dbReference type="PIRSF" id="PIRSF000429">
    <property type="entry name" value="Ac-CoA_Ac_transf"/>
    <property type="match status" value="1"/>
</dbReference>
<evidence type="ECO:0000259" key="3">
    <source>
        <dbReference type="Pfam" id="PF22691"/>
    </source>
</evidence>
<dbReference type="PATRIC" id="fig|186497.12.peg.1032"/>
<dbReference type="Proteomes" id="UP000001013">
    <property type="component" value="Chromosome"/>
</dbReference>
<dbReference type="PhylomeDB" id="Q8U274"/>
<dbReference type="AlphaFoldDB" id="Q8U274"/>
<dbReference type="Gene3D" id="3.40.47.10">
    <property type="match status" value="1"/>
</dbReference>